<dbReference type="EMBL" id="BAAAHH010000024">
    <property type="protein sequence ID" value="GAA0960813.1"/>
    <property type="molecule type" value="Genomic_DNA"/>
</dbReference>
<feature type="compositionally biased region" description="Basic and acidic residues" evidence="1">
    <location>
        <begin position="9"/>
        <end position="23"/>
    </location>
</feature>
<gene>
    <name evidence="2" type="ORF">GCM10009550_52520</name>
</gene>
<protein>
    <recommendedName>
        <fullName evidence="4">Secreted protein</fullName>
    </recommendedName>
</protein>
<organism evidence="2 3">
    <name type="scientific">Actinocorallia libanotica</name>
    <dbReference type="NCBI Taxonomy" id="46162"/>
    <lineage>
        <taxon>Bacteria</taxon>
        <taxon>Bacillati</taxon>
        <taxon>Actinomycetota</taxon>
        <taxon>Actinomycetes</taxon>
        <taxon>Streptosporangiales</taxon>
        <taxon>Thermomonosporaceae</taxon>
        <taxon>Actinocorallia</taxon>
    </lineage>
</organism>
<dbReference type="Proteomes" id="UP001500665">
    <property type="component" value="Unassembled WGS sequence"/>
</dbReference>
<evidence type="ECO:0008006" key="4">
    <source>
        <dbReference type="Google" id="ProtNLM"/>
    </source>
</evidence>
<comment type="caution">
    <text evidence="2">The sequence shown here is derived from an EMBL/GenBank/DDBJ whole genome shotgun (WGS) entry which is preliminary data.</text>
</comment>
<keyword evidence="3" id="KW-1185">Reference proteome</keyword>
<evidence type="ECO:0000256" key="1">
    <source>
        <dbReference type="SAM" id="MobiDB-lite"/>
    </source>
</evidence>
<evidence type="ECO:0000313" key="2">
    <source>
        <dbReference type="EMBL" id="GAA0960813.1"/>
    </source>
</evidence>
<accession>A0ABN1RNV3</accession>
<dbReference type="RefSeq" id="WP_344243626.1">
    <property type="nucleotide sequence ID" value="NZ_BAAAHH010000024.1"/>
</dbReference>
<sequence length="363" mass="39878">MTPSSALDTRLDRMRGEAPPRNHDARSIAALTTNPGCARRAVLDAAGADKAEIARHLGHGMPFGQSQFAITRGNAFEALVKNDGCAQLYGLLRDKLELPVPESSYADLEEVGGNVSREVRYTRTKQLLKRAIEGEGTLFDHPLLRLEVGGHLVYLEPDVIAFRFQGLFHVVEIKSFPVVDGRADPDQVAAAARQSAVYVLALQRMMAELEQPESLVADRVVLVCPENFSNRPTATLVDVRPQLGVIRRQLRRMRRIDELLDALPEDLSFELDENLEGSLTRVQARYAPACMSTCDLAFFCRSEARACGATDVLGRQLGDQLGGLTRIEDALALADGTLTPPEGLEEIAAELREARRLLAELRA</sequence>
<reference evidence="2 3" key="1">
    <citation type="journal article" date="2019" name="Int. J. Syst. Evol. Microbiol.">
        <title>The Global Catalogue of Microorganisms (GCM) 10K type strain sequencing project: providing services to taxonomists for standard genome sequencing and annotation.</title>
        <authorList>
            <consortium name="The Broad Institute Genomics Platform"/>
            <consortium name="The Broad Institute Genome Sequencing Center for Infectious Disease"/>
            <person name="Wu L."/>
            <person name="Ma J."/>
        </authorList>
    </citation>
    <scope>NUCLEOTIDE SEQUENCE [LARGE SCALE GENOMIC DNA]</scope>
    <source>
        <strain evidence="2 3">JCM 10696</strain>
    </source>
</reference>
<evidence type="ECO:0000313" key="3">
    <source>
        <dbReference type="Proteomes" id="UP001500665"/>
    </source>
</evidence>
<feature type="region of interest" description="Disordered" evidence="1">
    <location>
        <begin position="1"/>
        <end position="23"/>
    </location>
</feature>
<proteinExistence type="predicted"/>
<name>A0ABN1RNV3_9ACTN</name>